<evidence type="ECO:0000313" key="4">
    <source>
        <dbReference type="EMBL" id="MPC89855.1"/>
    </source>
</evidence>
<dbReference type="PANTHER" id="PTHR10457">
    <property type="entry name" value="MEVALONATE KINASE/GALACTOKINASE"/>
    <property type="match status" value="1"/>
</dbReference>
<dbReference type="GO" id="GO:0005829">
    <property type="term" value="C:cytosol"/>
    <property type="evidence" value="ECO:0007669"/>
    <property type="project" value="TreeGrafter"/>
</dbReference>
<dbReference type="Proteomes" id="UP000324222">
    <property type="component" value="Unassembled WGS sequence"/>
</dbReference>
<evidence type="ECO:0000256" key="1">
    <source>
        <dbReference type="ARBA" id="ARBA00022741"/>
    </source>
</evidence>
<feature type="domain" description="Galactokinase N-terminal" evidence="3">
    <location>
        <begin position="18"/>
        <end position="66"/>
    </location>
</feature>
<dbReference type="SUPFAM" id="SSF54211">
    <property type="entry name" value="Ribosomal protein S5 domain 2-like"/>
    <property type="match status" value="1"/>
</dbReference>
<organism evidence="4 5">
    <name type="scientific">Portunus trituberculatus</name>
    <name type="common">Swimming crab</name>
    <name type="synonym">Neptunus trituberculatus</name>
    <dbReference type="NCBI Taxonomy" id="210409"/>
    <lineage>
        <taxon>Eukaryota</taxon>
        <taxon>Metazoa</taxon>
        <taxon>Ecdysozoa</taxon>
        <taxon>Arthropoda</taxon>
        <taxon>Crustacea</taxon>
        <taxon>Multicrustacea</taxon>
        <taxon>Malacostraca</taxon>
        <taxon>Eumalacostraca</taxon>
        <taxon>Eucarida</taxon>
        <taxon>Decapoda</taxon>
        <taxon>Pleocyemata</taxon>
        <taxon>Brachyura</taxon>
        <taxon>Eubrachyura</taxon>
        <taxon>Portunoidea</taxon>
        <taxon>Portunidae</taxon>
        <taxon>Portuninae</taxon>
        <taxon>Portunus</taxon>
    </lineage>
</organism>
<dbReference type="Gene3D" id="3.30.230.10">
    <property type="match status" value="1"/>
</dbReference>
<dbReference type="InterPro" id="IPR000705">
    <property type="entry name" value="Galactokinase"/>
</dbReference>
<keyword evidence="1" id="KW-0547">Nucleotide-binding</keyword>
<dbReference type="InterPro" id="IPR020568">
    <property type="entry name" value="Ribosomal_Su5_D2-typ_SF"/>
</dbReference>
<dbReference type="PRINTS" id="PR00473">
    <property type="entry name" value="GALCTOKINASE"/>
</dbReference>
<dbReference type="InterPro" id="IPR014721">
    <property type="entry name" value="Ribsml_uS5_D2-typ_fold_subgr"/>
</dbReference>
<name>A0A5B7J510_PORTR</name>
<keyword evidence="4" id="KW-0808">Transferase</keyword>
<dbReference type="AlphaFoldDB" id="A0A5B7J510"/>
<keyword evidence="4" id="KW-0418">Kinase</keyword>
<evidence type="ECO:0000313" key="5">
    <source>
        <dbReference type="Proteomes" id="UP000324222"/>
    </source>
</evidence>
<comment type="caution">
    <text evidence="4">The sequence shown here is derived from an EMBL/GenBank/DDBJ whole genome shotgun (WGS) entry which is preliminary data.</text>
</comment>
<dbReference type="GO" id="GO:0004335">
    <property type="term" value="F:galactokinase activity"/>
    <property type="evidence" value="ECO:0007669"/>
    <property type="project" value="InterPro"/>
</dbReference>
<keyword evidence="5" id="KW-1185">Reference proteome</keyword>
<dbReference type="PROSITE" id="PS00106">
    <property type="entry name" value="GALACTOKINASE"/>
    <property type="match status" value="1"/>
</dbReference>
<protein>
    <submittedName>
        <fullName evidence="4">Galactokinase</fullName>
    </submittedName>
</protein>
<dbReference type="EMBL" id="VSRR010082395">
    <property type="protein sequence ID" value="MPC89855.1"/>
    <property type="molecule type" value="Genomic_DNA"/>
</dbReference>
<dbReference type="InterPro" id="IPR019741">
    <property type="entry name" value="Galactokinase_CS"/>
</dbReference>
<dbReference type="Pfam" id="PF10509">
    <property type="entry name" value="GalKase_gal_bdg"/>
    <property type="match status" value="1"/>
</dbReference>
<dbReference type="GO" id="GO:0005524">
    <property type="term" value="F:ATP binding"/>
    <property type="evidence" value="ECO:0007669"/>
    <property type="project" value="UniProtKB-KW"/>
</dbReference>
<sequence length="126" mass="13660">MACRIPEVASLVEEAQDKFQLVFGTVADVAVMAPGRVNIIGEHTDYNDGFVFPMALPMVTVVVGRRVEGGCCRVHTMSTQADKPHQVEFPAPSPSTTLQPGSPAWANYVKGVVANFPGIFFFVFFP</sequence>
<dbReference type="GO" id="GO:0006012">
    <property type="term" value="P:galactose metabolic process"/>
    <property type="evidence" value="ECO:0007669"/>
    <property type="project" value="InterPro"/>
</dbReference>
<keyword evidence="2" id="KW-0067">ATP-binding</keyword>
<evidence type="ECO:0000256" key="2">
    <source>
        <dbReference type="ARBA" id="ARBA00022840"/>
    </source>
</evidence>
<gene>
    <name evidence="4" type="primary">GALK1_1</name>
    <name evidence="4" type="ORF">E2C01_084817</name>
</gene>
<dbReference type="InterPro" id="IPR019539">
    <property type="entry name" value="GalKase_N"/>
</dbReference>
<accession>A0A5B7J510</accession>
<dbReference type="PANTHER" id="PTHR10457:SF7">
    <property type="entry name" value="GALACTOKINASE-RELATED"/>
    <property type="match status" value="1"/>
</dbReference>
<proteinExistence type="predicted"/>
<reference evidence="4 5" key="1">
    <citation type="submission" date="2019-05" db="EMBL/GenBank/DDBJ databases">
        <title>Another draft genome of Portunus trituberculatus and its Hox gene families provides insights of decapod evolution.</title>
        <authorList>
            <person name="Jeong J.-H."/>
            <person name="Song I."/>
            <person name="Kim S."/>
            <person name="Choi T."/>
            <person name="Kim D."/>
            <person name="Ryu S."/>
            <person name="Kim W."/>
        </authorList>
    </citation>
    <scope>NUCLEOTIDE SEQUENCE [LARGE SCALE GENOMIC DNA]</scope>
    <source>
        <tissue evidence="4">Muscle</tissue>
    </source>
</reference>
<evidence type="ECO:0000259" key="3">
    <source>
        <dbReference type="Pfam" id="PF10509"/>
    </source>
</evidence>
<dbReference type="OrthoDB" id="275179at2759"/>